<keyword evidence="2" id="KW-0446">Lipid-binding</keyword>
<evidence type="ECO:0000313" key="5">
    <source>
        <dbReference type="EMBL" id="QEA69220.1"/>
    </source>
</evidence>
<dbReference type="InterPro" id="IPR000566">
    <property type="entry name" value="Lipocln_cytosolic_FA-bd_dom"/>
</dbReference>
<evidence type="ECO:0000256" key="1">
    <source>
        <dbReference type="ARBA" id="ARBA00008390"/>
    </source>
</evidence>
<evidence type="ECO:0000256" key="2">
    <source>
        <dbReference type="ARBA" id="ARBA00023121"/>
    </source>
</evidence>
<dbReference type="PANTHER" id="PTHR11955">
    <property type="entry name" value="FATTY ACID BINDING PROTEIN"/>
    <property type="match status" value="1"/>
</dbReference>
<dbReference type="PRINTS" id="PR00178">
    <property type="entry name" value="FATTYACIDBP"/>
</dbReference>
<dbReference type="SUPFAM" id="SSF50814">
    <property type="entry name" value="Lipocalins"/>
    <property type="match status" value="1"/>
</dbReference>
<dbReference type="InterPro" id="IPR000463">
    <property type="entry name" value="Fatty_acid-bd"/>
</dbReference>
<dbReference type="EMBL" id="MH732747">
    <property type="protein sequence ID" value="QEA69220.1"/>
    <property type="molecule type" value="mRNA"/>
</dbReference>
<dbReference type="InterPro" id="IPR012674">
    <property type="entry name" value="Calycin"/>
</dbReference>
<organism evidence="5">
    <name type="scientific">Palaemon carinicauda</name>
    <name type="common">Ridgetail white prawn</name>
    <name type="synonym">Exopalaemon carinicauda</name>
    <dbReference type="NCBI Taxonomy" id="392227"/>
    <lineage>
        <taxon>Eukaryota</taxon>
        <taxon>Metazoa</taxon>
        <taxon>Ecdysozoa</taxon>
        <taxon>Arthropoda</taxon>
        <taxon>Crustacea</taxon>
        <taxon>Multicrustacea</taxon>
        <taxon>Malacostraca</taxon>
        <taxon>Eumalacostraca</taxon>
        <taxon>Eucarida</taxon>
        <taxon>Decapoda</taxon>
        <taxon>Pleocyemata</taxon>
        <taxon>Caridea</taxon>
        <taxon>Palaemonoidea</taxon>
        <taxon>Palaemonidae</taxon>
        <taxon>Palaemon</taxon>
    </lineage>
</organism>
<dbReference type="FunFam" id="2.40.128.20:FF:000001">
    <property type="entry name" value="Fatty acid-binding protein, adipocyte"/>
    <property type="match status" value="1"/>
</dbReference>
<protein>
    <submittedName>
        <fullName evidence="5">Lipocalin-like protein 4</fullName>
    </submittedName>
</protein>
<comment type="similarity">
    <text evidence="1 3">Belongs to the calycin superfamily. Fatty-acid binding protein (FABP) family.</text>
</comment>
<dbReference type="AlphaFoldDB" id="A0A5B8TWM1"/>
<keyword evidence="3" id="KW-0813">Transport</keyword>
<dbReference type="Pfam" id="PF00061">
    <property type="entry name" value="Lipocalin"/>
    <property type="match status" value="1"/>
</dbReference>
<sequence length="132" mass="15038">MSIEGKYNLDSSENFDEFMKVLGVGLMMRKLGATTKPTVEIINDNGEWKVKTTTAMNSTEIKFKMGEEFSETTYDGRECKTKFTIEDGNKLLQVQNATKGKSAKFTREFTDTQMIMTCECDGVVAKRIYKRQ</sequence>
<evidence type="ECO:0000256" key="3">
    <source>
        <dbReference type="RuleBase" id="RU003696"/>
    </source>
</evidence>
<dbReference type="GeneID" id="137615480"/>
<dbReference type="GO" id="GO:0005504">
    <property type="term" value="F:fatty acid binding"/>
    <property type="evidence" value="ECO:0007669"/>
    <property type="project" value="UniProtKB-ARBA"/>
</dbReference>
<feature type="domain" description="Cytosolic fatty-acid binding proteins" evidence="4">
    <location>
        <begin position="5"/>
        <end position="22"/>
    </location>
</feature>
<evidence type="ECO:0000259" key="4">
    <source>
        <dbReference type="PROSITE" id="PS00214"/>
    </source>
</evidence>
<dbReference type="InterPro" id="IPR031259">
    <property type="entry name" value="ILBP"/>
</dbReference>
<dbReference type="RefSeq" id="XP_068201495.1">
    <property type="nucleotide sequence ID" value="XM_068345394.1"/>
</dbReference>
<proteinExistence type="evidence at transcript level"/>
<name>A0A5B8TWM1_PALCI</name>
<dbReference type="PROSITE" id="PS00214">
    <property type="entry name" value="FABP"/>
    <property type="match status" value="1"/>
</dbReference>
<reference evidence="5" key="1">
    <citation type="submission" date="2018-08" db="EMBL/GenBank/DDBJ databases">
        <authorList>
            <person name="Gao H."/>
            <person name="Ma H."/>
        </authorList>
    </citation>
    <scope>NUCLEOTIDE SEQUENCE</scope>
</reference>
<accession>A0A5B8TWM1</accession>
<dbReference type="Gene3D" id="2.40.128.20">
    <property type="match status" value="1"/>
</dbReference>